<feature type="region of interest" description="Disordered" evidence="1">
    <location>
        <begin position="86"/>
        <end position="105"/>
    </location>
</feature>
<accession>A0A2G2YKV8</accession>
<dbReference type="Gramene" id="PHT70392">
    <property type="protein sequence ID" value="PHT70392"/>
    <property type="gene ID" value="T459_25496"/>
</dbReference>
<comment type="caution">
    <text evidence="2">The sequence shown here is derived from an EMBL/GenBank/DDBJ whole genome shotgun (WGS) entry which is preliminary data.</text>
</comment>
<proteinExistence type="predicted"/>
<protein>
    <submittedName>
        <fullName evidence="2">Uncharacterized protein</fullName>
    </submittedName>
</protein>
<dbReference type="AlphaFoldDB" id="A0A2G2YKV8"/>
<evidence type="ECO:0000313" key="2">
    <source>
        <dbReference type="EMBL" id="PHT70392.1"/>
    </source>
</evidence>
<reference evidence="2 3" key="1">
    <citation type="journal article" date="2014" name="Nat. Genet.">
        <title>Genome sequence of the hot pepper provides insights into the evolution of pungency in Capsicum species.</title>
        <authorList>
            <person name="Kim S."/>
            <person name="Park M."/>
            <person name="Yeom S.I."/>
            <person name="Kim Y.M."/>
            <person name="Lee J.M."/>
            <person name="Lee H.A."/>
            <person name="Seo E."/>
            <person name="Choi J."/>
            <person name="Cheong K."/>
            <person name="Kim K.T."/>
            <person name="Jung K."/>
            <person name="Lee G.W."/>
            <person name="Oh S.K."/>
            <person name="Bae C."/>
            <person name="Kim S.B."/>
            <person name="Lee H.Y."/>
            <person name="Kim S.Y."/>
            <person name="Kim M.S."/>
            <person name="Kang B.C."/>
            <person name="Jo Y.D."/>
            <person name="Yang H.B."/>
            <person name="Jeong H.J."/>
            <person name="Kang W.H."/>
            <person name="Kwon J.K."/>
            <person name="Shin C."/>
            <person name="Lim J.Y."/>
            <person name="Park J.H."/>
            <person name="Huh J.H."/>
            <person name="Kim J.S."/>
            <person name="Kim B.D."/>
            <person name="Cohen O."/>
            <person name="Paran I."/>
            <person name="Suh M.C."/>
            <person name="Lee S.B."/>
            <person name="Kim Y.K."/>
            <person name="Shin Y."/>
            <person name="Noh S.J."/>
            <person name="Park J."/>
            <person name="Seo Y.S."/>
            <person name="Kwon S.Y."/>
            <person name="Kim H.A."/>
            <person name="Park J.M."/>
            <person name="Kim H.J."/>
            <person name="Choi S.B."/>
            <person name="Bosland P.W."/>
            <person name="Reeves G."/>
            <person name="Jo S.H."/>
            <person name="Lee B.W."/>
            <person name="Cho H.T."/>
            <person name="Choi H.S."/>
            <person name="Lee M.S."/>
            <person name="Yu Y."/>
            <person name="Do Choi Y."/>
            <person name="Park B.S."/>
            <person name="van Deynze A."/>
            <person name="Ashrafi H."/>
            <person name="Hill T."/>
            <person name="Kim W.T."/>
            <person name="Pai H.S."/>
            <person name="Ahn H.K."/>
            <person name="Yeam I."/>
            <person name="Giovannoni J.J."/>
            <person name="Rose J.K."/>
            <person name="Sorensen I."/>
            <person name="Lee S.J."/>
            <person name="Kim R.W."/>
            <person name="Choi I.Y."/>
            <person name="Choi B.S."/>
            <person name="Lim J.S."/>
            <person name="Lee Y.H."/>
            <person name="Choi D."/>
        </authorList>
    </citation>
    <scope>NUCLEOTIDE SEQUENCE [LARGE SCALE GENOMIC DNA]</scope>
    <source>
        <strain evidence="3">cv. CM334</strain>
    </source>
</reference>
<organism evidence="2 3">
    <name type="scientific">Capsicum annuum</name>
    <name type="common">Capsicum pepper</name>
    <dbReference type="NCBI Taxonomy" id="4072"/>
    <lineage>
        <taxon>Eukaryota</taxon>
        <taxon>Viridiplantae</taxon>
        <taxon>Streptophyta</taxon>
        <taxon>Embryophyta</taxon>
        <taxon>Tracheophyta</taxon>
        <taxon>Spermatophyta</taxon>
        <taxon>Magnoliopsida</taxon>
        <taxon>eudicotyledons</taxon>
        <taxon>Gunneridae</taxon>
        <taxon>Pentapetalae</taxon>
        <taxon>asterids</taxon>
        <taxon>lamiids</taxon>
        <taxon>Solanales</taxon>
        <taxon>Solanaceae</taxon>
        <taxon>Solanoideae</taxon>
        <taxon>Capsiceae</taxon>
        <taxon>Capsicum</taxon>
    </lineage>
</organism>
<sequence>MIQNVSRNVFLMNVRADSSQNSTNLNSDESKCVKVDENAVHSAGDPKVSTRHLNIMTEKREIENHIADKKAGGKRQKTVEQAFTKDHDRNVRQGKKNWHERNFNG</sequence>
<name>A0A2G2YKV8_CAPAN</name>
<gene>
    <name evidence="2" type="ORF">T459_25496</name>
</gene>
<evidence type="ECO:0000256" key="1">
    <source>
        <dbReference type="SAM" id="MobiDB-lite"/>
    </source>
</evidence>
<reference evidence="2 3" key="2">
    <citation type="journal article" date="2017" name="Genome Biol.">
        <title>New reference genome sequences of hot pepper reveal the massive evolution of plant disease-resistance genes by retroduplication.</title>
        <authorList>
            <person name="Kim S."/>
            <person name="Park J."/>
            <person name="Yeom S.I."/>
            <person name="Kim Y.M."/>
            <person name="Seo E."/>
            <person name="Kim K.T."/>
            <person name="Kim M.S."/>
            <person name="Lee J.M."/>
            <person name="Cheong K."/>
            <person name="Shin H.S."/>
            <person name="Kim S.B."/>
            <person name="Han K."/>
            <person name="Lee J."/>
            <person name="Park M."/>
            <person name="Lee H.A."/>
            <person name="Lee H.Y."/>
            <person name="Lee Y."/>
            <person name="Oh S."/>
            <person name="Lee J.H."/>
            <person name="Choi E."/>
            <person name="Choi E."/>
            <person name="Lee S.E."/>
            <person name="Jeon J."/>
            <person name="Kim H."/>
            <person name="Choi G."/>
            <person name="Song H."/>
            <person name="Lee J."/>
            <person name="Lee S.C."/>
            <person name="Kwon J.K."/>
            <person name="Lee H.Y."/>
            <person name="Koo N."/>
            <person name="Hong Y."/>
            <person name="Kim R.W."/>
            <person name="Kang W.H."/>
            <person name="Huh J.H."/>
            <person name="Kang B.C."/>
            <person name="Yang T.J."/>
            <person name="Lee Y.H."/>
            <person name="Bennetzen J.L."/>
            <person name="Choi D."/>
        </authorList>
    </citation>
    <scope>NUCLEOTIDE SEQUENCE [LARGE SCALE GENOMIC DNA]</scope>
    <source>
        <strain evidence="3">cv. CM334</strain>
    </source>
</reference>
<evidence type="ECO:0000313" key="3">
    <source>
        <dbReference type="Proteomes" id="UP000222542"/>
    </source>
</evidence>
<dbReference type="EMBL" id="AYRZ02000010">
    <property type="protein sequence ID" value="PHT70392.1"/>
    <property type="molecule type" value="Genomic_DNA"/>
</dbReference>
<dbReference type="Proteomes" id="UP000222542">
    <property type="component" value="Unassembled WGS sequence"/>
</dbReference>
<keyword evidence="3" id="KW-1185">Reference proteome</keyword>